<evidence type="ECO:0000313" key="3">
    <source>
        <dbReference type="Proteomes" id="UP001500443"/>
    </source>
</evidence>
<accession>A0ABN2XQW1</accession>
<organism evidence="2 3">
    <name type="scientific">Streptomyces synnematoformans</name>
    <dbReference type="NCBI Taxonomy" id="415721"/>
    <lineage>
        <taxon>Bacteria</taxon>
        <taxon>Bacillati</taxon>
        <taxon>Actinomycetota</taxon>
        <taxon>Actinomycetes</taxon>
        <taxon>Kitasatosporales</taxon>
        <taxon>Streptomycetaceae</taxon>
        <taxon>Streptomyces</taxon>
    </lineage>
</organism>
<dbReference type="Proteomes" id="UP001500443">
    <property type="component" value="Unassembled WGS sequence"/>
</dbReference>
<dbReference type="InterPro" id="IPR027417">
    <property type="entry name" value="P-loop_NTPase"/>
</dbReference>
<name>A0ABN2XQW1_9ACTN</name>
<keyword evidence="3" id="KW-1185">Reference proteome</keyword>
<dbReference type="PROSITE" id="PS00221">
    <property type="entry name" value="MIP"/>
    <property type="match status" value="1"/>
</dbReference>
<dbReference type="InterPro" id="IPR022357">
    <property type="entry name" value="MIP_CS"/>
</dbReference>
<dbReference type="EMBL" id="BAAAPF010000024">
    <property type="protein sequence ID" value="GAA2114575.1"/>
    <property type="molecule type" value="Genomic_DNA"/>
</dbReference>
<evidence type="ECO:0008006" key="4">
    <source>
        <dbReference type="Google" id="ProtNLM"/>
    </source>
</evidence>
<gene>
    <name evidence="2" type="ORF">GCM10009802_14060</name>
</gene>
<reference evidence="2 3" key="1">
    <citation type="journal article" date="2019" name="Int. J. Syst. Evol. Microbiol.">
        <title>The Global Catalogue of Microorganisms (GCM) 10K type strain sequencing project: providing services to taxonomists for standard genome sequencing and annotation.</title>
        <authorList>
            <consortium name="The Broad Institute Genomics Platform"/>
            <consortium name="The Broad Institute Genome Sequencing Center for Infectious Disease"/>
            <person name="Wu L."/>
            <person name="Ma J."/>
        </authorList>
    </citation>
    <scope>NUCLEOTIDE SEQUENCE [LARGE SCALE GENOMIC DNA]</scope>
    <source>
        <strain evidence="2 3">JCM 15481</strain>
    </source>
</reference>
<dbReference type="RefSeq" id="WP_344288926.1">
    <property type="nucleotide sequence ID" value="NZ_BAAAPF010000024.1"/>
</dbReference>
<comment type="caution">
    <text evidence="2">The sequence shown here is derived from an EMBL/GenBank/DDBJ whole genome shotgun (WGS) entry which is preliminary data.</text>
</comment>
<evidence type="ECO:0000256" key="1">
    <source>
        <dbReference type="SAM" id="MobiDB-lite"/>
    </source>
</evidence>
<proteinExistence type="predicted"/>
<evidence type="ECO:0000313" key="2">
    <source>
        <dbReference type="EMBL" id="GAA2114575.1"/>
    </source>
</evidence>
<dbReference type="SUPFAM" id="SSF52540">
    <property type="entry name" value="P-loop containing nucleoside triphosphate hydrolases"/>
    <property type="match status" value="1"/>
</dbReference>
<dbReference type="Gene3D" id="3.40.50.300">
    <property type="entry name" value="P-loop containing nucleotide triphosphate hydrolases"/>
    <property type="match status" value="1"/>
</dbReference>
<feature type="region of interest" description="Disordered" evidence="1">
    <location>
        <begin position="342"/>
        <end position="376"/>
    </location>
</feature>
<sequence length="407" mass="44930">MPPHASAVPPGTRLLHIGPHKTGTTAVQGAFHQARDRLHAHGVHYAGKQRMPGHAVGSRLGLSLAKGEAPPDIDHWRELRDEVTAAGDRRVVVSCEFFANADPDALPEVVEELGGDAVHVVVTLRPLVRILPSQWQEYVQNGLRSGYEEWLDDILRKRADDGTPTAFWRRHRHDALVERWAAVVGPDNVTVVVVDETDPLALLRMFEELTGLPEGVLRPDSHVNPSLTLGEAEMLRRLNEATHERGWPDRRYVEVIRHGVRFELRKPRERDAGEPRAATPEWAVDEAVAVAEEMTGRIAGLGVRIVGDPARLTRRPTAQPAPAGPPMVHADVAARAVLAAVQKSAPKRKKKAQPPPRMAPAAGARKPASAEDRPVREVSAATLVRILRRRGLRRLRRRMPRGRGPRG</sequence>
<protein>
    <recommendedName>
        <fullName evidence="4">Sulfotransferase family protein</fullName>
    </recommendedName>
</protein>